<evidence type="ECO:0000256" key="7">
    <source>
        <dbReference type="SAM" id="Phobius"/>
    </source>
</evidence>
<sequence length="323" mass="35552">MILRSQLSGRLLVIYGAIAANFFIAVAKFIAAYFSGSSAMLSEGIHSMVDTGNELLLLLGVKRSNKPADEQHPFGYGKELYFWSLIVAIALFGIGSGMSIYEGITHLLHPTEITDPTWSYIVLGIAFVAEGISWIIALKELLASKNRDRSFWQALRISKDPSVFTVFCEDSAALAGVVVAFLGVYLGHTLNNHYFDGSASIVIGLILAAVALFLIYEGKHLLVGESADPQIVRHIHEIANTDPAVADLRRPLTMHFGPDQVLLNLDIKFRPNLSVAELENAVDRLEMKIRQAYPEIKRIYLEAQSFKGRGDLSDSTEDGETPK</sequence>
<keyword evidence="4" id="KW-0862">Zinc</keyword>
<comment type="subcellular location">
    <subcellularLocation>
        <location evidence="1">Membrane</location>
        <topology evidence="1">Multi-pass membrane protein</topology>
    </subcellularLocation>
</comment>
<accession>A0A0E2Z150</accession>
<evidence type="ECO:0000313" key="10">
    <source>
        <dbReference type="Proteomes" id="UP000028839"/>
    </source>
</evidence>
<evidence type="ECO:0000256" key="1">
    <source>
        <dbReference type="ARBA" id="ARBA00004141"/>
    </source>
</evidence>
<dbReference type="InterPro" id="IPR058533">
    <property type="entry name" value="Cation_efflux_TM"/>
</dbReference>
<name>A0A0E2Z150_9GAMM</name>
<keyword evidence="5 7" id="KW-1133">Transmembrane helix</keyword>
<feature type="transmembrane region" description="Helical" evidence="7">
    <location>
        <begin position="12"/>
        <end position="34"/>
    </location>
</feature>
<dbReference type="Gene3D" id="1.20.1510.10">
    <property type="entry name" value="Cation efflux protein transmembrane domain"/>
    <property type="match status" value="1"/>
</dbReference>
<evidence type="ECO:0000259" key="8">
    <source>
        <dbReference type="Pfam" id="PF01545"/>
    </source>
</evidence>
<reference evidence="9 10" key="1">
    <citation type="submission" date="2014-07" db="EMBL/GenBank/DDBJ databases">
        <title>Comparative analysis of Nitrosococcus oceani genome inventories of strains from Pacific and Atlantic gyres.</title>
        <authorList>
            <person name="Lim C.K."/>
            <person name="Wang L."/>
            <person name="Sayavedra-Soto L.A."/>
            <person name="Klotz M.G."/>
        </authorList>
    </citation>
    <scope>NUCLEOTIDE SEQUENCE [LARGE SCALE GENOMIC DNA]</scope>
    <source>
        <strain evidence="9 10">C-27</strain>
    </source>
</reference>
<feature type="transmembrane region" description="Helical" evidence="7">
    <location>
        <begin position="121"/>
        <end position="142"/>
    </location>
</feature>
<protein>
    <submittedName>
        <fullName evidence="9">Cation transporter</fullName>
    </submittedName>
</protein>
<evidence type="ECO:0000256" key="2">
    <source>
        <dbReference type="ARBA" id="ARBA00022448"/>
    </source>
</evidence>
<dbReference type="PANTHER" id="PTHR13414">
    <property type="entry name" value="HUEL-CATION TRANSPORTER"/>
    <property type="match status" value="1"/>
</dbReference>
<dbReference type="EMBL" id="JPGN01000055">
    <property type="protein sequence ID" value="KFI19368.1"/>
    <property type="molecule type" value="Genomic_DNA"/>
</dbReference>
<evidence type="ECO:0000256" key="3">
    <source>
        <dbReference type="ARBA" id="ARBA00022692"/>
    </source>
</evidence>
<keyword evidence="4" id="KW-0406">Ion transport</keyword>
<dbReference type="NCBIfam" id="TIGR01297">
    <property type="entry name" value="CDF"/>
    <property type="match status" value="1"/>
</dbReference>
<keyword evidence="2" id="KW-0813">Transport</keyword>
<dbReference type="HOGENOM" id="CLU_021126_0_1_6"/>
<evidence type="ECO:0000256" key="6">
    <source>
        <dbReference type="ARBA" id="ARBA00023136"/>
    </source>
</evidence>
<feature type="transmembrane region" description="Helical" evidence="7">
    <location>
        <begin position="198"/>
        <end position="216"/>
    </location>
</feature>
<dbReference type="GO" id="GO:0006829">
    <property type="term" value="P:zinc ion transport"/>
    <property type="evidence" value="ECO:0007669"/>
    <property type="project" value="UniProtKB-KW"/>
</dbReference>
<dbReference type="Pfam" id="PF01545">
    <property type="entry name" value="Cation_efflux"/>
    <property type="match status" value="1"/>
</dbReference>
<dbReference type="PANTHER" id="PTHR13414:SF9">
    <property type="entry name" value="PROTON-COUPLED ZINC ANTIPORTER SLC30A9, MITOCHONDRIAL"/>
    <property type="match status" value="1"/>
</dbReference>
<feature type="transmembrane region" description="Helical" evidence="7">
    <location>
        <begin position="163"/>
        <end position="186"/>
    </location>
</feature>
<dbReference type="SUPFAM" id="SSF160240">
    <property type="entry name" value="Cation efflux protein cytoplasmic domain-like"/>
    <property type="match status" value="1"/>
</dbReference>
<organism evidence="9 10">
    <name type="scientific">Nitrosococcus oceani C-27</name>
    <dbReference type="NCBI Taxonomy" id="314279"/>
    <lineage>
        <taxon>Bacteria</taxon>
        <taxon>Pseudomonadati</taxon>
        <taxon>Pseudomonadota</taxon>
        <taxon>Gammaproteobacteria</taxon>
        <taxon>Chromatiales</taxon>
        <taxon>Chromatiaceae</taxon>
        <taxon>Nitrosococcus</taxon>
    </lineage>
</organism>
<keyword evidence="4" id="KW-0864">Zinc transport</keyword>
<gene>
    <name evidence="9" type="ORF">IB75_09475</name>
</gene>
<dbReference type="Proteomes" id="UP000028839">
    <property type="component" value="Unassembled WGS sequence"/>
</dbReference>
<feature type="domain" description="Cation efflux protein transmembrane" evidence="8">
    <location>
        <begin position="17"/>
        <end position="222"/>
    </location>
</feature>
<dbReference type="Gene3D" id="3.30.70.1350">
    <property type="entry name" value="Cation efflux protein, cytoplasmic domain"/>
    <property type="match status" value="1"/>
</dbReference>
<evidence type="ECO:0000313" key="9">
    <source>
        <dbReference type="EMBL" id="KFI19368.1"/>
    </source>
</evidence>
<keyword evidence="3 7" id="KW-0812">Transmembrane</keyword>
<evidence type="ECO:0000256" key="4">
    <source>
        <dbReference type="ARBA" id="ARBA00022906"/>
    </source>
</evidence>
<dbReference type="InterPro" id="IPR036837">
    <property type="entry name" value="Cation_efflux_CTD_sf"/>
</dbReference>
<dbReference type="SUPFAM" id="SSF161111">
    <property type="entry name" value="Cation efflux protein transmembrane domain-like"/>
    <property type="match status" value="1"/>
</dbReference>
<evidence type="ECO:0000256" key="5">
    <source>
        <dbReference type="ARBA" id="ARBA00022989"/>
    </source>
</evidence>
<proteinExistence type="predicted"/>
<dbReference type="InterPro" id="IPR040177">
    <property type="entry name" value="SLC30A9"/>
</dbReference>
<dbReference type="GO" id="GO:0016020">
    <property type="term" value="C:membrane"/>
    <property type="evidence" value="ECO:0007669"/>
    <property type="project" value="UniProtKB-SubCell"/>
</dbReference>
<dbReference type="InterPro" id="IPR002524">
    <property type="entry name" value="Cation_efflux"/>
</dbReference>
<comment type="caution">
    <text evidence="9">The sequence shown here is derived from an EMBL/GenBank/DDBJ whole genome shotgun (WGS) entry which is preliminary data.</text>
</comment>
<dbReference type="AlphaFoldDB" id="A0A0E2Z150"/>
<keyword evidence="6 7" id="KW-0472">Membrane</keyword>
<dbReference type="InterPro" id="IPR027469">
    <property type="entry name" value="Cation_efflux_TMD_sf"/>
</dbReference>
<dbReference type="GO" id="GO:0008324">
    <property type="term" value="F:monoatomic cation transmembrane transporter activity"/>
    <property type="evidence" value="ECO:0007669"/>
    <property type="project" value="InterPro"/>
</dbReference>
<feature type="transmembrane region" description="Helical" evidence="7">
    <location>
        <begin position="80"/>
        <end position="101"/>
    </location>
</feature>